<feature type="compositionally biased region" description="Polar residues" evidence="2">
    <location>
        <begin position="179"/>
        <end position="190"/>
    </location>
</feature>
<dbReference type="PANTHER" id="PTHR46862:SF5">
    <property type="entry name" value="OS02G0170000 PROTEIN"/>
    <property type="match status" value="1"/>
</dbReference>
<feature type="repeat" description="PPR" evidence="1">
    <location>
        <begin position="430"/>
        <end position="464"/>
    </location>
</feature>
<sequence>MPHPNRSFSSPGLRHPSKQALDELSFSRAKPMSRQNPSFHTSVRRLSTRRPRPSVASIADLFVSSLVVAGLCHEHSPRGRGLSTWQPGNSYHGLRRCKGREVTNGAQSPARSRLDKSGLFQPSRNRSWFAHSIESVKDDASEMHHVDFRSNTLDTSVSNPRLVQSSLEGPGDRQRMDISTESPVDTPPSLTRDQRLRITISSLFDRLFGENHGWEEAVEAILPKQTSVKTVDDSRDAVERPTVAALVGMLYADEPATTQQLFRLYRDMPSPGVAYLSKQTRGRLLRQFANPPNRRAVDARRYHALVDDMISAGLPMSRSLWSSAIHLAGRGGNGKVWERNMVHAIGIWQQMEHIAGIPADQVVFNILFDIALKGHQFTVANRLEAEMAKRGITFSRDGFVSKIYYHGMQKDVKGIRRTFDKFVESGELVDTVVLNCLMASFLRAGDLKTAREIYRQMMDAQEVARDGRSISPHIPSLSAEFTLYRAKTRELGRMLRDAKSLKKRLPESHRAIQESVPMTPDTRTFYILLRHCVHGSGDLSMFMDVLRDMEQTFPIPPRHFIYILLFEGFALHGRRKKSTWTVERLRLTWHSFIRAVRDSQRRHPDQPADQEMVWENPFVVADVDNEIPKADSPDADAPEPNTSENLYMPLLSTAETEPTLDETFTNFPSRPHSTVDLDYDPGNDRQSTRSTIQDSVHAEEAEEVADAELSPFFSDELDPGTFAKTSSGDSSQVTQLVLEDYGAGLNRQHHEYLKRRVSNGIFIGRRMVVVILRAFGTCCGSHEVMEAWLQLERFWPPTKRKALDAIAVKEVLDEQMSRPRRM</sequence>
<proteinExistence type="predicted"/>
<accession>A0A9W9I8W1</accession>
<reference evidence="3" key="1">
    <citation type="submission" date="2022-11" db="EMBL/GenBank/DDBJ databases">
        <authorList>
            <person name="Petersen C."/>
        </authorList>
    </citation>
    <scope>NUCLEOTIDE SEQUENCE</scope>
    <source>
        <strain evidence="3">IBT 21917</strain>
    </source>
</reference>
<feature type="compositionally biased region" description="Polar residues" evidence="2">
    <location>
        <begin position="1"/>
        <end position="10"/>
    </location>
</feature>
<protein>
    <recommendedName>
        <fullName evidence="5">Pentatricopeptide repeat protein</fullName>
    </recommendedName>
</protein>
<evidence type="ECO:0000313" key="3">
    <source>
        <dbReference type="EMBL" id="KAJ5172440.1"/>
    </source>
</evidence>
<evidence type="ECO:0000313" key="4">
    <source>
        <dbReference type="Proteomes" id="UP001146351"/>
    </source>
</evidence>
<evidence type="ECO:0000256" key="1">
    <source>
        <dbReference type="PROSITE-ProRule" id="PRU00708"/>
    </source>
</evidence>
<dbReference type="AlphaFoldDB" id="A0A9W9I8W1"/>
<dbReference type="InterPro" id="IPR002885">
    <property type="entry name" value="PPR_rpt"/>
</dbReference>
<feature type="compositionally biased region" description="Polar residues" evidence="2">
    <location>
        <begin position="151"/>
        <end position="167"/>
    </location>
</feature>
<feature type="region of interest" description="Disordered" evidence="2">
    <location>
        <begin position="667"/>
        <end position="694"/>
    </location>
</feature>
<dbReference type="EMBL" id="JAPQKO010000003">
    <property type="protein sequence ID" value="KAJ5172440.1"/>
    <property type="molecule type" value="Genomic_DNA"/>
</dbReference>
<organism evidence="3 4">
    <name type="scientific">Penicillium capsulatum</name>
    <dbReference type="NCBI Taxonomy" id="69766"/>
    <lineage>
        <taxon>Eukaryota</taxon>
        <taxon>Fungi</taxon>
        <taxon>Dikarya</taxon>
        <taxon>Ascomycota</taxon>
        <taxon>Pezizomycotina</taxon>
        <taxon>Eurotiomycetes</taxon>
        <taxon>Eurotiomycetidae</taxon>
        <taxon>Eurotiales</taxon>
        <taxon>Aspergillaceae</taxon>
        <taxon>Penicillium</taxon>
    </lineage>
</organism>
<name>A0A9W9I8W1_9EURO</name>
<dbReference type="PANTHER" id="PTHR46862">
    <property type="entry name" value="OS07G0661900 PROTEIN"/>
    <property type="match status" value="1"/>
</dbReference>
<feature type="region of interest" description="Disordered" evidence="2">
    <location>
        <begin position="151"/>
        <end position="190"/>
    </location>
</feature>
<evidence type="ECO:0000256" key="2">
    <source>
        <dbReference type="SAM" id="MobiDB-lite"/>
    </source>
</evidence>
<dbReference type="OrthoDB" id="1908178at2759"/>
<gene>
    <name evidence="3" type="ORF">N7492_005033</name>
</gene>
<keyword evidence="4" id="KW-1185">Reference proteome</keyword>
<dbReference type="InterPro" id="IPR011990">
    <property type="entry name" value="TPR-like_helical_dom_sf"/>
</dbReference>
<dbReference type="NCBIfam" id="TIGR00756">
    <property type="entry name" value="PPR"/>
    <property type="match status" value="1"/>
</dbReference>
<dbReference type="Gene3D" id="1.25.40.10">
    <property type="entry name" value="Tetratricopeptide repeat domain"/>
    <property type="match status" value="1"/>
</dbReference>
<evidence type="ECO:0008006" key="5">
    <source>
        <dbReference type="Google" id="ProtNLM"/>
    </source>
</evidence>
<dbReference type="Proteomes" id="UP001146351">
    <property type="component" value="Unassembled WGS sequence"/>
</dbReference>
<feature type="region of interest" description="Disordered" evidence="2">
    <location>
        <begin position="1"/>
        <end position="49"/>
    </location>
</feature>
<dbReference type="PROSITE" id="PS51375">
    <property type="entry name" value="PPR"/>
    <property type="match status" value="1"/>
</dbReference>
<comment type="caution">
    <text evidence="3">The sequence shown here is derived from an EMBL/GenBank/DDBJ whole genome shotgun (WGS) entry which is preliminary data.</text>
</comment>
<reference evidence="3" key="2">
    <citation type="journal article" date="2023" name="IMA Fungus">
        <title>Comparative genomic study of the Penicillium genus elucidates a diverse pangenome and 15 lateral gene transfer events.</title>
        <authorList>
            <person name="Petersen C."/>
            <person name="Sorensen T."/>
            <person name="Nielsen M.R."/>
            <person name="Sondergaard T.E."/>
            <person name="Sorensen J.L."/>
            <person name="Fitzpatrick D.A."/>
            <person name="Frisvad J.C."/>
            <person name="Nielsen K.L."/>
        </authorList>
    </citation>
    <scope>NUCLEOTIDE SEQUENCE</scope>
    <source>
        <strain evidence="3">IBT 21917</strain>
    </source>
</reference>